<feature type="binding site" evidence="14">
    <location>
        <position position="30"/>
    </location>
    <ligand>
        <name>Mg(2+)</name>
        <dbReference type="ChEBI" id="CHEBI:18420"/>
        <label>2</label>
    </ligand>
</feature>
<gene>
    <name evidence="14 16" type="primary">ribB</name>
    <name evidence="16" type="ORF">DXH78_16875</name>
</gene>
<feature type="site" description="Essential for catalytic activity" evidence="14">
    <location>
        <position position="166"/>
    </location>
</feature>
<sequence length="363" mass="38609">MLNTHSKVEAAIKAFAKGELVVVTDDDDRENEGDLFVAASLCTPEKMAFIIRHTSGIVCATITAADAQRLHLDPMVAKNDAPLGTAFTVTVDLKHGMTTGISAEERTNTVRALANDNIGAADFVRPGHVFPLVAREGGVLMRTGHTEACTDLCKLAGLPPVGVLSELMNDDGTVMRGPQVTAFAEKHKLIQISVADLIAYRQAREKLVTRVGEFSLESEIGPLKGYAFVTPFDEVHHMAFVYGDIGNGKEVPARLHRADVIGDVFGGGKSIRASLKRFKAAGRGVIVYLRDGTAGVPVAAIPKGEATGTETARSQQWRDVGVGAQILKDLGISSIRLMTSSQRTYVGLGGFGIEIAGTDVLES</sequence>
<comment type="similarity">
    <text evidence="6">In the C-terminal section; belongs to the GTP cyclohydrolase II family.</text>
</comment>
<evidence type="ECO:0000256" key="7">
    <source>
        <dbReference type="ARBA" id="ARBA00012153"/>
    </source>
</evidence>
<keyword evidence="13 14" id="KW-0456">Lyase</keyword>
<dbReference type="PANTHER" id="PTHR21327">
    <property type="entry name" value="GTP CYCLOHYDROLASE II-RELATED"/>
    <property type="match status" value="1"/>
</dbReference>
<dbReference type="GO" id="GO:0030145">
    <property type="term" value="F:manganese ion binding"/>
    <property type="evidence" value="ECO:0007669"/>
    <property type="project" value="UniProtKB-UniRule"/>
</dbReference>
<evidence type="ECO:0000256" key="4">
    <source>
        <dbReference type="ARBA" id="ARBA00004904"/>
    </source>
</evidence>
<evidence type="ECO:0000256" key="10">
    <source>
        <dbReference type="ARBA" id="ARBA00022723"/>
    </source>
</evidence>
<dbReference type="NCBIfam" id="TIGR00506">
    <property type="entry name" value="ribB"/>
    <property type="match status" value="1"/>
</dbReference>
<comment type="similarity">
    <text evidence="5">In the N-terminal section; belongs to the DHBP synthase family.</text>
</comment>
<evidence type="ECO:0000256" key="3">
    <source>
        <dbReference type="ARBA" id="ARBA00002284"/>
    </source>
</evidence>
<dbReference type="FunFam" id="3.90.870.10:FF:000001">
    <property type="entry name" value="Riboflavin biosynthesis protein RibBA"/>
    <property type="match status" value="1"/>
</dbReference>
<comment type="function">
    <text evidence="3 14">Catalyzes the conversion of D-ribulose 5-phosphate to formate and 3,4-dihydroxy-2-butanone 4-phosphate.</text>
</comment>
<dbReference type="GO" id="GO:0003935">
    <property type="term" value="F:GTP cyclohydrolase II activity"/>
    <property type="evidence" value="ECO:0007669"/>
    <property type="project" value="TreeGrafter"/>
</dbReference>
<evidence type="ECO:0000256" key="9">
    <source>
        <dbReference type="ARBA" id="ARBA00022619"/>
    </source>
</evidence>
<keyword evidence="11 14" id="KW-0460">Magnesium</keyword>
<evidence type="ECO:0000259" key="15">
    <source>
        <dbReference type="Pfam" id="PF00925"/>
    </source>
</evidence>
<comment type="cofactor">
    <cofactor evidence="2">
        <name>Mn(2+)</name>
        <dbReference type="ChEBI" id="CHEBI:29035"/>
    </cofactor>
</comment>
<evidence type="ECO:0000256" key="13">
    <source>
        <dbReference type="ARBA" id="ARBA00023239"/>
    </source>
</evidence>
<dbReference type="InterPro" id="IPR032677">
    <property type="entry name" value="GTP_cyclohydro_II"/>
</dbReference>
<dbReference type="AlphaFoldDB" id="A0A371B498"/>
<evidence type="ECO:0000256" key="8">
    <source>
        <dbReference type="ARBA" id="ARBA00018836"/>
    </source>
</evidence>
<feature type="binding site" evidence="14">
    <location>
        <begin position="29"/>
        <end position="30"/>
    </location>
    <ligand>
        <name>D-ribulose 5-phosphate</name>
        <dbReference type="ChEBI" id="CHEBI:58121"/>
    </ligand>
</feature>
<dbReference type="GO" id="GO:0000287">
    <property type="term" value="F:magnesium ion binding"/>
    <property type="evidence" value="ECO:0007669"/>
    <property type="project" value="UniProtKB-UniRule"/>
</dbReference>
<feature type="binding site" evidence="14">
    <location>
        <position position="145"/>
    </location>
    <ligand>
        <name>Mg(2+)</name>
        <dbReference type="ChEBI" id="CHEBI:18420"/>
        <label>2</label>
    </ligand>
</feature>
<dbReference type="GO" id="GO:0008686">
    <property type="term" value="F:3,4-dihydroxy-2-butanone-4-phosphate synthase activity"/>
    <property type="evidence" value="ECO:0007669"/>
    <property type="project" value="UniProtKB-UniRule"/>
</dbReference>
<comment type="cofactor">
    <cofactor evidence="14">
        <name>Mg(2+)</name>
        <dbReference type="ChEBI" id="CHEBI:18420"/>
    </cofactor>
    <cofactor evidence="14">
        <name>Mn(2+)</name>
        <dbReference type="ChEBI" id="CHEBI:29035"/>
    </cofactor>
    <text evidence="14">Binds 2 divalent metal cations per subunit. Magnesium or manganese.</text>
</comment>
<dbReference type="Pfam" id="PF00925">
    <property type="entry name" value="GTP_cyclohydro2"/>
    <property type="match status" value="1"/>
</dbReference>
<comment type="similarity">
    <text evidence="14">Belongs to the DHBP synthase family.</text>
</comment>
<dbReference type="PANTHER" id="PTHR21327:SF18">
    <property type="entry name" value="3,4-DIHYDROXY-2-BUTANONE 4-PHOSPHATE SYNTHASE"/>
    <property type="match status" value="1"/>
</dbReference>
<dbReference type="EMBL" id="QRGO01000002">
    <property type="protein sequence ID" value="RDV02263.1"/>
    <property type="molecule type" value="Genomic_DNA"/>
</dbReference>
<dbReference type="SUPFAM" id="SSF55821">
    <property type="entry name" value="YrdC/RibB"/>
    <property type="match status" value="1"/>
</dbReference>
<dbReference type="InterPro" id="IPR000422">
    <property type="entry name" value="DHBP_synthase_RibB"/>
</dbReference>
<dbReference type="InterPro" id="IPR017945">
    <property type="entry name" value="DHBP_synth_RibB-like_a/b_dom"/>
</dbReference>
<dbReference type="PIRSF" id="PIRSF001259">
    <property type="entry name" value="RibA"/>
    <property type="match status" value="1"/>
</dbReference>
<evidence type="ECO:0000313" key="17">
    <source>
        <dbReference type="Proteomes" id="UP000263993"/>
    </source>
</evidence>
<name>A0A371B498_9BRAD</name>
<keyword evidence="17" id="KW-1185">Reference proteome</keyword>
<feature type="binding site" evidence="14">
    <location>
        <begin position="142"/>
        <end position="146"/>
    </location>
    <ligand>
        <name>D-ribulose 5-phosphate</name>
        <dbReference type="ChEBI" id="CHEBI:58121"/>
    </ligand>
</feature>
<evidence type="ECO:0000256" key="5">
    <source>
        <dbReference type="ARBA" id="ARBA00005520"/>
    </source>
</evidence>
<protein>
    <recommendedName>
        <fullName evidence="8 14">3,4-dihydroxy-2-butanone 4-phosphate synthase</fullName>
        <shortName evidence="14">DHBP synthase</shortName>
        <ecNumber evidence="7 14">4.1.99.12</ecNumber>
    </recommendedName>
</protein>
<evidence type="ECO:0000256" key="1">
    <source>
        <dbReference type="ARBA" id="ARBA00000141"/>
    </source>
</evidence>
<dbReference type="Gene3D" id="3.90.870.10">
    <property type="entry name" value="DHBP synthase"/>
    <property type="match status" value="1"/>
</dbReference>
<evidence type="ECO:0000256" key="12">
    <source>
        <dbReference type="ARBA" id="ARBA00023211"/>
    </source>
</evidence>
<dbReference type="RefSeq" id="WP_115518385.1">
    <property type="nucleotide sequence ID" value="NZ_QRGO01000002.1"/>
</dbReference>
<dbReference type="EC" id="4.1.99.12" evidence="7 14"/>
<dbReference type="OrthoDB" id="9793111at2"/>
<evidence type="ECO:0000313" key="16">
    <source>
        <dbReference type="EMBL" id="RDV02263.1"/>
    </source>
</evidence>
<evidence type="ECO:0000256" key="11">
    <source>
        <dbReference type="ARBA" id="ARBA00022842"/>
    </source>
</evidence>
<dbReference type="GO" id="GO:0009231">
    <property type="term" value="P:riboflavin biosynthetic process"/>
    <property type="evidence" value="ECO:0007669"/>
    <property type="project" value="UniProtKB-UniRule"/>
</dbReference>
<comment type="pathway">
    <text evidence="4 14">Cofactor biosynthesis; riboflavin biosynthesis; 2-hydroxy-3-oxobutyl phosphate from D-ribulose 5-phosphate: step 1/1.</text>
</comment>
<feature type="binding site" evidence="14">
    <location>
        <position position="34"/>
    </location>
    <ligand>
        <name>D-ribulose 5-phosphate</name>
        <dbReference type="ChEBI" id="CHEBI:58121"/>
    </ligand>
</feature>
<organism evidence="16 17">
    <name type="scientific">Undibacter mobilis</name>
    <dbReference type="NCBI Taxonomy" id="2292256"/>
    <lineage>
        <taxon>Bacteria</taxon>
        <taxon>Pseudomonadati</taxon>
        <taxon>Pseudomonadota</taxon>
        <taxon>Alphaproteobacteria</taxon>
        <taxon>Hyphomicrobiales</taxon>
        <taxon>Nitrobacteraceae</taxon>
        <taxon>Undibacter</taxon>
    </lineage>
</organism>
<keyword evidence="12 14" id="KW-0464">Manganese</keyword>
<dbReference type="GO" id="GO:0005829">
    <property type="term" value="C:cytosol"/>
    <property type="evidence" value="ECO:0007669"/>
    <property type="project" value="TreeGrafter"/>
</dbReference>
<evidence type="ECO:0000256" key="6">
    <source>
        <dbReference type="ARBA" id="ARBA00008976"/>
    </source>
</evidence>
<evidence type="ECO:0000256" key="2">
    <source>
        <dbReference type="ARBA" id="ARBA00001936"/>
    </source>
</evidence>
<keyword evidence="10 14" id="KW-0479">Metal-binding</keyword>
<proteinExistence type="inferred from homology"/>
<dbReference type="Gene3D" id="3.40.50.10990">
    <property type="entry name" value="GTP cyclohydrolase II"/>
    <property type="match status" value="1"/>
</dbReference>
<comment type="catalytic activity">
    <reaction evidence="1 14">
        <text>D-ribulose 5-phosphate = (2S)-2-hydroxy-3-oxobutyl phosphate + formate + H(+)</text>
        <dbReference type="Rhea" id="RHEA:18457"/>
        <dbReference type="ChEBI" id="CHEBI:15378"/>
        <dbReference type="ChEBI" id="CHEBI:15740"/>
        <dbReference type="ChEBI" id="CHEBI:58121"/>
        <dbReference type="ChEBI" id="CHEBI:58830"/>
        <dbReference type="EC" id="4.1.99.12"/>
    </reaction>
</comment>
<dbReference type="InterPro" id="IPR036144">
    <property type="entry name" value="RibA-like_sf"/>
</dbReference>
<feature type="binding site" evidence="14">
    <location>
        <position position="30"/>
    </location>
    <ligand>
        <name>Mg(2+)</name>
        <dbReference type="ChEBI" id="CHEBI:18420"/>
        <label>1</label>
    </ligand>
</feature>
<dbReference type="UniPathway" id="UPA00275">
    <property type="reaction ID" value="UER00399"/>
</dbReference>
<dbReference type="SUPFAM" id="SSF142695">
    <property type="entry name" value="RibA-like"/>
    <property type="match status" value="1"/>
</dbReference>
<feature type="site" description="Essential for catalytic activity" evidence="14">
    <location>
        <position position="128"/>
    </location>
</feature>
<evidence type="ECO:0000256" key="14">
    <source>
        <dbReference type="HAMAP-Rule" id="MF_00180"/>
    </source>
</evidence>
<accession>A0A371B498</accession>
<keyword evidence="9 14" id="KW-0686">Riboflavin biosynthesis</keyword>
<reference evidence="17" key="1">
    <citation type="submission" date="2018-08" db="EMBL/GenBank/DDBJ databases">
        <authorList>
            <person name="Kim S.-J."/>
            <person name="Jung G.-Y."/>
        </authorList>
    </citation>
    <scope>NUCLEOTIDE SEQUENCE [LARGE SCALE GENOMIC DNA]</scope>
    <source>
        <strain evidence="17">GY_H</strain>
    </source>
</reference>
<dbReference type="HAMAP" id="MF_00180">
    <property type="entry name" value="RibB"/>
    <property type="match status" value="1"/>
</dbReference>
<feature type="domain" description="GTP cyclohydrolase II" evidence="15">
    <location>
        <begin position="211"/>
        <end position="357"/>
    </location>
</feature>
<dbReference type="Proteomes" id="UP000263993">
    <property type="component" value="Unassembled WGS sequence"/>
</dbReference>
<comment type="caution">
    <text evidence="16">The sequence shown here is derived from an EMBL/GenBank/DDBJ whole genome shotgun (WGS) entry which is preliminary data.</text>
</comment>
<comment type="subunit">
    <text evidence="14">Homodimer.</text>
</comment>
<dbReference type="Pfam" id="PF00926">
    <property type="entry name" value="DHBP_synthase"/>
    <property type="match status" value="1"/>
</dbReference>